<dbReference type="SMART" id="SM00342">
    <property type="entry name" value="HTH_ARAC"/>
    <property type="match status" value="1"/>
</dbReference>
<dbReference type="Proteomes" id="UP000093391">
    <property type="component" value="Chromosome"/>
</dbReference>
<proteinExistence type="predicted"/>
<keyword evidence="3" id="KW-0804">Transcription</keyword>
<keyword evidence="1" id="KW-0805">Transcription regulation</keyword>
<organism evidence="5 6">
    <name type="scientific">Acinetobacter larvae</name>
    <dbReference type="NCBI Taxonomy" id="1789224"/>
    <lineage>
        <taxon>Bacteria</taxon>
        <taxon>Pseudomonadati</taxon>
        <taxon>Pseudomonadota</taxon>
        <taxon>Gammaproteobacteria</taxon>
        <taxon>Moraxellales</taxon>
        <taxon>Moraxellaceae</taxon>
        <taxon>Acinetobacter</taxon>
    </lineage>
</organism>
<feature type="domain" description="HTH araC/xylS-type" evidence="4">
    <location>
        <begin position="240"/>
        <end position="338"/>
    </location>
</feature>
<dbReference type="PROSITE" id="PS01124">
    <property type="entry name" value="HTH_ARAC_FAMILY_2"/>
    <property type="match status" value="1"/>
</dbReference>
<evidence type="ECO:0000256" key="2">
    <source>
        <dbReference type="ARBA" id="ARBA00023125"/>
    </source>
</evidence>
<dbReference type="GO" id="GO:0005829">
    <property type="term" value="C:cytosol"/>
    <property type="evidence" value="ECO:0007669"/>
    <property type="project" value="TreeGrafter"/>
</dbReference>
<gene>
    <name evidence="5" type="ORF">BFG52_09545</name>
</gene>
<dbReference type="PANTHER" id="PTHR47894:SF1">
    <property type="entry name" value="HTH-TYPE TRANSCRIPTIONAL REGULATOR VQSM"/>
    <property type="match status" value="1"/>
</dbReference>
<dbReference type="InterPro" id="IPR032687">
    <property type="entry name" value="AraC-type_N"/>
</dbReference>
<evidence type="ECO:0000256" key="1">
    <source>
        <dbReference type="ARBA" id="ARBA00023015"/>
    </source>
</evidence>
<reference evidence="5 6" key="1">
    <citation type="submission" date="2016-08" db="EMBL/GenBank/DDBJ databases">
        <authorList>
            <person name="Seilhamer J.J."/>
        </authorList>
    </citation>
    <scope>NUCLEOTIDE SEQUENCE [LARGE SCALE GENOMIC DNA]</scope>
    <source>
        <strain evidence="5 6">BRTC-1</strain>
    </source>
</reference>
<dbReference type="OrthoDB" id="5582699at2"/>
<evidence type="ECO:0000256" key="3">
    <source>
        <dbReference type="ARBA" id="ARBA00023163"/>
    </source>
</evidence>
<evidence type="ECO:0000259" key="4">
    <source>
        <dbReference type="PROSITE" id="PS01124"/>
    </source>
</evidence>
<dbReference type="GO" id="GO:0003700">
    <property type="term" value="F:DNA-binding transcription factor activity"/>
    <property type="evidence" value="ECO:0007669"/>
    <property type="project" value="InterPro"/>
</dbReference>
<sequence>MKSFMDNKGVSSSLTNMVNRFCEQHNITSPIHKIYDVDERIPLTEWHRILTYLNERYQKPDLGIALGKISRASDIGIVAYLCMSCTTVAEVFDLIQRYQRIWYHISNVEVQENNTCIRYTWQSPAYILAGDLHNEARLVNDTAFAMIVNFVNHLVEPAHFYPLNMAFSTTAPSSTQQHEQFFHCPVHFNAPVNYIEYDKAMLQLKIKQPCQRDTQILHRILEKNANQLLSKYPEDADFNEIINRAIIKAIQQHRSDIHFVAESLGMSSRLLQHRLKQHHSHFSQHLTQIRKSLALQYLEDASLHISDIASLLAYHEPASFNRAFKSWTGLSPLQWRQENLNQIDYVI</sequence>
<dbReference type="InterPro" id="IPR009057">
    <property type="entry name" value="Homeodomain-like_sf"/>
</dbReference>
<dbReference type="Gene3D" id="1.10.10.60">
    <property type="entry name" value="Homeodomain-like"/>
    <property type="match status" value="1"/>
</dbReference>
<name>A0A1B2M057_9GAMM</name>
<evidence type="ECO:0000313" key="5">
    <source>
        <dbReference type="EMBL" id="AOA58572.1"/>
    </source>
</evidence>
<keyword evidence="2" id="KW-0238">DNA-binding</keyword>
<dbReference type="PANTHER" id="PTHR47894">
    <property type="entry name" value="HTH-TYPE TRANSCRIPTIONAL REGULATOR GADX"/>
    <property type="match status" value="1"/>
</dbReference>
<accession>A0A1B2M057</accession>
<protein>
    <submittedName>
        <fullName evidence="5">AraC family transcriptional regulator</fullName>
    </submittedName>
</protein>
<dbReference type="SUPFAM" id="SSF46689">
    <property type="entry name" value="Homeodomain-like"/>
    <property type="match status" value="1"/>
</dbReference>
<dbReference type="AlphaFoldDB" id="A0A1B2M057"/>
<evidence type="ECO:0000313" key="6">
    <source>
        <dbReference type="Proteomes" id="UP000093391"/>
    </source>
</evidence>
<dbReference type="InterPro" id="IPR018060">
    <property type="entry name" value="HTH_AraC"/>
</dbReference>
<keyword evidence="6" id="KW-1185">Reference proteome</keyword>
<dbReference type="KEGG" id="ala:BFG52_09545"/>
<dbReference type="STRING" id="1789224.BFG52_09545"/>
<dbReference type="Pfam" id="PF12833">
    <property type="entry name" value="HTH_18"/>
    <property type="match status" value="1"/>
</dbReference>
<dbReference type="GO" id="GO:0000976">
    <property type="term" value="F:transcription cis-regulatory region binding"/>
    <property type="evidence" value="ECO:0007669"/>
    <property type="project" value="TreeGrafter"/>
</dbReference>
<dbReference type="Pfam" id="PF12625">
    <property type="entry name" value="Arabinose_bd"/>
    <property type="match status" value="1"/>
</dbReference>
<dbReference type="EMBL" id="CP016895">
    <property type="protein sequence ID" value="AOA58572.1"/>
    <property type="molecule type" value="Genomic_DNA"/>
</dbReference>